<accession>A0ABW0R089</accession>
<name>A0ABW0R089_9BACL</name>
<dbReference type="Gene3D" id="3.40.190.10">
    <property type="entry name" value="Periplasmic binding protein-like II"/>
    <property type="match status" value="2"/>
</dbReference>
<dbReference type="RefSeq" id="WP_378112447.1">
    <property type="nucleotide sequence ID" value="NZ_JBHSNC010000042.1"/>
</dbReference>
<gene>
    <name evidence="4" type="ORF">ACFPQ4_13825</name>
</gene>
<dbReference type="EMBL" id="JBHSNC010000042">
    <property type="protein sequence ID" value="MFC5530511.1"/>
    <property type="molecule type" value="Genomic_DNA"/>
</dbReference>
<dbReference type="Pfam" id="PF01547">
    <property type="entry name" value="SBP_bac_1"/>
    <property type="match status" value="1"/>
</dbReference>
<comment type="similarity">
    <text evidence="1">Belongs to the bacterial solute-binding protein 1 family.</text>
</comment>
<dbReference type="PANTHER" id="PTHR30061:SF50">
    <property type="entry name" value="MALTOSE_MALTODEXTRIN-BINDING PERIPLASMIC PROTEIN"/>
    <property type="match status" value="1"/>
</dbReference>
<protein>
    <submittedName>
        <fullName evidence="4">Extracellular solute-binding protein</fullName>
    </submittedName>
</protein>
<reference evidence="5" key="1">
    <citation type="journal article" date="2019" name="Int. J. Syst. Evol. Microbiol.">
        <title>The Global Catalogue of Microorganisms (GCM) 10K type strain sequencing project: providing services to taxonomists for standard genome sequencing and annotation.</title>
        <authorList>
            <consortium name="The Broad Institute Genomics Platform"/>
            <consortium name="The Broad Institute Genome Sequencing Center for Infectious Disease"/>
            <person name="Wu L."/>
            <person name="Ma J."/>
        </authorList>
    </citation>
    <scope>NUCLEOTIDE SEQUENCE [LARGE SCALE GENOMIC DNA]</scope>
    <source>
        <strain evidence="5">CGMCC 1.18578</strain>
    </source>
</reference>
<dbReference type="Proteomes" id="UP001596108">
    <property type="component" value="Unassembled WGS sequence"/>
</dbReference>
<organism evidence="4 5">
    <name type="scientific">Cohnella yongneupensis</name>
    <dbReference type="NCBI Taxonomy" id="425006"/>
    <lineage>
        <taxon>Bacteria</taxon>
        <taxon>Bacillati</taxon>
        <taxon>Bacillota</taxon>
        <taxon>Bacilli</taxon>
        <taxon>Bacillales</taxon>
        <taxon>Paenibacillaceae</taxon>
        <taxon>Cohnella</taxon>
    </lineage>
</organism>
<proteinExistence type="inferred from homology"/>
<dbReference type="PROSITE" id="PS51257">
    <property type="entry name" value="PROKAR_LIPOPROTEIN"/>
    <property type="match status" value="1"/>
</dbReference>
<evidence type="ECO:0000256" key="3">
    <source>
        <dbReference type="ARBA" id="ARBA00022729"/>
    </source>
</evidence>
<sequence length="428" mass="48542">MRKMIVSPMAVVLFLLFTGCTRTTLLPDGEEISLSESKRDHRVELEFWHTYSDAETEVFENKVIPLFESQHPDIKIHAVRKDYTQQLKDDTFAAAIDNKSPDVMRMDIIWVPEFAKKGTLVNLLDMSGFEDIRKQFIGDLLTTNLYRGKYYGLPVNANTKVAIYNKKLLARAGLDAPPATFDELIQAVGRLREQDPELFGIGICCSSGWGTLPYFWTFGGKLTDPNYTRASGYLDHPDSIAALEKIHRLYKERVISPSIIGKEPGSWDGILQGQLVMIEEAHWFYTVNATGANKDLLQDVEIGVFPDDVNTGTSIIGGENLVLFNGSEHKEQSWTFMQWMVTEEPQRIMAETGLIPTIKNMRDTDHNEVYDTYLRQLGRALPRPPVSTWTDIDNVYALMIEYILTEEKPLEDAVHDAVAEIDNLLSIQ</sequence>
<keyword evidence="5" id="KW-1185">Reference proteome</keyword>
<keyword evidence="3" id="KW-0732">Signal</keyword>
<evidence type="ECO:0000256" key="2">
    <source>
        <dbReference type="ARBA" id="ARBA00022448"/>
    </source>
</evidence>
<dbReference type="SUPFAM" id="SSF53850">
    <property type="entry name" value="Periplasmic binding protein-like II"/>
    <property type="match status" value="1"/>
</dbReference>
<evidence type="ECO:0000256" key="1">
    <source>
        <dbReference type="ARBA" id="ARBA00008520"/>
    </source>
</evidence>
<dbReference type="InterPro" id="IPR006059">
    <property type="entry name" value="SBP"/>
</dbReference>
<keyword evidence="2" id="KW-0813">Transport</keyword>
<evidence type="ECO:0000313" key="4">
    <source>
        <dbReference type="EMBL" id="MFC5530511.1"/>
    </source>
</evidence>
<dbReference type="PANTHER" id="PTHR30061">
    <property type="entry name" value="MALTOSE-BINDING PERIPLASMIC PROTEIN"/>
    <property type="match status" value="1"/>
</dbReference>
<evidence type="ECO:0000313" key="5">
    <source>
        <dbReference type="Proteomes" id="UP001596108"/>
    </source>
</evidence>
<comment type="caution">
    <text evidence="4">The sequence shown here is derived from an EMBL/GenBank/DDBJ whole genome shotgun (WGS) entry which is preliminary data.</text>
</comment>